<accession>A0A6B0GQ36</accession>
<organism evidence="2 3">
    <name type="scientific">Halomarina oriensis</name>
    <dbReference type="NCBI Taxonomy" id="671145"/>
    <lineage>
        <taxon>Archaea</taxon>
        <taxon>Methanobacteriati</taxon>
        <taxon>Methanobacteriota</taxon>
        <taxon>Stenosarchaea group</taxon>
        <taxon>Halobacteria</taxon>
        <taxon>Halobacteriales</taxon>
        <taxon>Natronomonadaceae</taxon>
        <taxon>Halomarina</taxon>
    </lineage>
</organism>
<dbReference type="InterPro" id="IPR040624">
    <property type="entry name" value="HalOD1"/>
</dbReference>
<dbReference type="Pfam" id="PF18545">
    <property type="entry name" value="HalOD1"/>
    <property type="match status" value="1"/>
</dbReference>
<comment type="caution">
    <text evidence="2">The sequence shown here is derived from an EMBL/GenBank/DDBJ whole genome shotgun (WGS) entry which is preliminary data.</text>
</comment>
<sequence length="91" mass="10257">MEDSVSYRERAGSDVHLGTAIVEAVAETDDCAIEEVDELLGEAIDVDALERLYRRPVAEEAPYGYLRFTYCGYEVEVHTDRTIVLRATDRS</sequence>
<dbReference type="AlphaFoldDB" id="A0A6B0GQ36"/>
<reference evidence="2 3" key="1">
    <citation type="submission" date="2019-12" db="EMBL/GenBank/DDBJ databases">
        <title>Halocatena pleomorpha gen. nov. sp. nov., an extremely halophilic archaeon of family Halobacteriaceae isolated from saltpan soil.</title>
        <authorList>
            <person name="Pal Y."/>
            <person name="Verma A."/>
            <person name="Krishnamurthi S."/>
            <person name="Kumar P."/>
        </authorList>
    </citation>
    <scope>NUCLEOTIDE SEQUENCE [LARGE SCALE GENOMIC DNA]</scope>
    <source>
        <strain evidence="2 3">JCM 16495</strain>
    </source>
</reference>
<dbReference type="OrthoDB" id="221929at2157"/>
<dbReference type="EMBL" id="WSZK01000025">
    <property type="protein sequence ID" value="MWG35699.1"/>
    <property type="molecule type" value="Genomic_DNA"/>
</dbReference>
<evidence type="ECO:0000313" key="2">
    <source>
        <dbReference type="EMBL" id="MWG35699.1"/>
    </source>
</evidence>
<keyword evidence="3" id="KW-1185">Reference proteome</keyword>
<feature type="domain" description="Halobacterial output" evidence="1">
    <location>
        <begin position="17"/>
        <end position="84"/>
    </location>
</feature>
<evidence type="ECO:0000313" key="3">
    <source>
        <dbReference type="Proteomes" id="UP000451471"/>
    </source>
</evidence>
<protein>
    <recommendedName>
        <fullName evidence="1">Halobacterial output domain-containing protein</fullName>
    </recommendedName>
</protein>
<dbReference type="RefSeq" id="WP_158205372.1">
    <property type="nucleotide sequence ID" value="NZ_WSZK01000025.1"/>
</dbReference>
<gene>
    <name evidence="2" type="ORF">GQS65_14600</name>
</gene>
<name>A0A6B0GQ36_9EURY</name>
<proteinExistence type="predicted"/>
<dbReference type="Proteomes" id="UP000451471">
    <property type="component" value="Unassembled WGS sequence"/>
</dbReference>
<evidence type="ECO:0000259" key="1">
    <source>
        <dbReference type="Pfam" id="PF18545"/>
    </source>
</evidence>